<feature type="region of interest" description="Disordered" evidence="1">
    <location>
        <begin position="48"/>
        <end position="86"/>
    </location>
</feature>
<accession>A0A5N8WZB9</accession>
<comment type="caution">
    <text evidence="2">The sequence shown here is derived from an EMBL/GenBank/DDBJ whole genome shotgun (WGS) entry which is preliminary data.</text>
</comment>
<feature type="non-terminal residue" evidence="2">
    <location>
        <position position="133"/>
    </location>
</feature>
<feature type="compositionally biased region" description="Basic and acidic residues" evidence="1">
    <location>
        <begin position="49"/>
        <end position="63"/>
    </location>
</feature>
<evidence type="ECO:0000313" key="3">
    <source>
        <dbReference type="Proteomes" id="UP000373149"/>
    </source>
</evidence>
<gene>
    <name evidence="2" type="ORF">FPZ41_30220</name>
</gene>
<dbReference type="Proteomes" id="UP000373149">
    <property type="component" value="Unassembled WGS sequence"/>
</dbReference>
<reference evidence="2 3" key="1">
    <citation type="submission" date="2019-09" db="EMBL/GenBank/DDBJ databases">
        <authorList>
            <person name="Duangmal K."/>
            <person name="Teo W.F.A."/>
            <person name="Lipun K."/>
        </authorList>
    </citation>
    <scope>NUCLEOTIDE SEQUENCE [LARGE SCALE GENOMIC DNA]</scope>
    <source>
        <strain evidence="2 3">K1PN6</strain>
    </source>
</reference>
<name>A0A5N8WZB9_9ACTN</name>
<organism evidence="2 3">
    <name type="scientific">Streptomyces acidicola</name>
    <dbReference type="NCBI Taxonomy" id="2596892"/>
    <lineage>
        <taxon>Bacteria</taxon>
        <taxon>Bacillati</taxon>
        <taxon>Actinomycetota</taxon>
        <taxon>Actinomycetes</taxon>
        <taxon>Kitasatosporales</taxon>
        <taxon>Streptomycetaceae</taxon>
        <taxon>Streptomyces</taxon>
    </lineage>
</organism>
<proteinExistence type="predicted"/>
<protein>
    <submittedName>
        <fullName evidence="2">Uncharacterized protein</fullName>
    </submittedName>
</protein>
<evidence type="ECO:0000313" key="2">
    <source>
        <dbReference type="EMBL" id="MPY52619.1"/>
    </source>
</evidence>
<keyword evidence="3" id="KW-1185">Reference proteome</keyword>
<sequence>MRRLSGEKPVISRILRPSLRLSLRSSRARRGAALAVLCALTLAACGTERAGDEDTKAGRDDRVGAGSPTASRAGGGDADSGDADSGDAEFLAFMELLTSLAKPCLKDVPVPEPPEEPEPDTAGPPTAALPEPS</sequence>
<dbReference type="AlphaFoldDB" id="A0A5N8WZB9"/>
<dbReference type="EMBL" id="VMNX01000145">
    <property type="protein sequence ID" value="MPY52619.1"/>
    <property type="molecule type" value="Genomic_DNA"/>
</dbReference>
<feature type="region of interest" description="Disordered" evidence="1">
    <location>
        <begin position="105"/>
        <end position="133"/>
    </location>
</feature>
<evidence type="ECO:0000256" key="1">
    <source>
        <dbReference type="SAM" id="MobiDB-lite"/>
    </source>
</evidence>